<dbReference type="Pfam" id="PF17147">
    <property type="entry name" value="PFOR_II"/>
    <property type="match status" value="1"/>
</dbReference>
<proteinExistence type="predicted"/>
<evidence type="ECO:0000259" key="1">
    <source>
        <dbReference type="Pfam" id="PF17147"/>
    </source>
</evidence>
<dbReference type="GO" id="GO:0019164">
    <property type="term" value="F:pyruvate synthase activity"/>
    <property type="evidence" value="ECO:0007669"/>
    <property type="project" value="UniProtKB-EC"/>
</dbReference>
<keyword evidence="2" id="KW-0560">Oxidoreductase</keyword>
<dbReference type="InterPro" id="IPR009014">
    <property type="entry name" value="Transketo_C/PFOR_II"/>
</dbReference>
<feature type="domain" description="Pyruvate:ferredoxin oxidoreductase core" evidence="1">
    <location>
        <begin position="2"/>
        <end position="48"/>
    </location>
</feature>
<dbReference type="Gene3D" id="3.40.50.920">
    <property type="match status" value="1"/>
</dbReference>
<comment type="caution">
    <text evidence="2">The sequence shown here is derived from an EMBL/GenBank/DDBJ whole genome shotgun (WGS) entry which is preliminary data.</text>
</comment>
<dbReference type="EMBL" id="LNQE01000969">
    <property type="protein sequence ID" value="KUG22428.1"/>
    <property type="molecule type" value="Genomic_DNA"/>
</dbReference>
<dbReference type="InterPro" id="IPR033412">
    <property type="entry name" value="PFOR_II"/>
</dbReference>
<protein>
    <submittedName>
        <fullName evidence="2">Pyruvate:ferredoxin oxidoreductase, alpha subunit</fullName>
        <ecNumber evidence="2">1.2.7.1</ecNumber>
    </submittedName>
</protein>
<evidence type="ECO:0000313" key="2">
    <source>
        <dbReference type="EMBL" id="KUG22428.1"/>
    </source>
</evidence>
<accession>A0A0W8FNG3</accession>
<gene>
    <name evidence="2" type="ORF">ASZ90_007791</name>
</gene>
<dbReference type="SUPFAM" id="SSF52922">
    <property type="entry name" value="TK C-terminal domain-like"/>
    <property type="match status" value="1"/>
</dbReference>
<reference evidence="2" key="1">
    <citation type="journal article" date="2015" name="Proc. Natl. Acad. Sci. U.S.A.">
        <title>Networks of energetic and metabolic interactions define dynamics in microbial communities.</title>
        <authorList>
            <person name="Embree M."/>
            <person name="Liu J.K."/>
            <person name="Al-Bassam M.M."/>
            <person name="Zengler K."/>
        </authorList>
    </citation>
    <scope>NUCLEOTIDE SEQUENCE</scope>
</reference>
<sequence length="75" mass="8261">MTDRAISFGGPGGPVFSEIKSAMYAEAQRPLIYNYIYGLGGRDVPVGDFVGMFEKVMGDTANKLADTYEFWGVRE</sequence>
<dbReference type="EC" id="1.2.7.1" evidence="2"/>
<name>A0A0W8FNG3_9ZZZZ</name>
<dbReference type="AlphaFoldDB" id="A0A0W8FNG3"/>
<keyword evidence="2" id="KW-0670">Pyruvate</keyword>
<organism evidence="2">
    <name type="scientific">hydrocarbon metagenome</name>
    <dbReference type="NCBI Taxonomy" id="938273"/>
    <lineage>
        <taxon>unclassified sequences</taxon>
        <taxon>metagenomes</taxon>
        <taxon>ecological metagenomes</taxon>
    </lineage>
</organism>